<evidence type="ECO:0000313" key="1">
    <source>
        <dbReference type="EMBL" id="KAK2560760.1"/>
    </source>
</evidence>
<proteinExistence type="predicted"/>
<reference evidence="1" key="2">
    <citation type="journal article" date="2023" name="Science">
        <title>Genomic signatures of disease resistance in endangered staghorn corals.</title>
        <authorList>
            <person name="Vollmer S.V."/>
            <person name="Selwyn J.D."/>
            <person name="Despard B.A."/>
            <person name="Roesel C.L."/>
        </authorList>
    </citation>
    <scope>NUCLEOTIDE SEQUENCE</scope>
    <source>
        <strain evidence="1">K2</strain>
    </source>
</reference>
<comment type="caution">
    <text evidence="1">The sequence shown here is derived from an EMBL/GenBank/DDBJ whole genome shotgun (WGS) entry which is preliminary data.</text>
</comment>
<reference evidence="1" key="1">
    <citation type="journal article" date="2023" name="G3 (Bethesda)">
        <title>Whole genome assembly and annotation of the endangered Caribbean coral Acropora cervicornis.</title>
        <authorList>
            <person name="Selwyn J.D."/>
            <person name="Vollmer S.V."/>
        </authorList>
    </citation>
    <scope>NUCLEOTIDE SEQUENCE</scope>
    <source>
        <strain evidence="1">K2</strain>
    </source>
</reference>
<protein>
    <submittedName>
        <fullName evidence="1">Uncharacterized protein</fullName>
    </submittedName>
</protein>
<sequence>MYELDGLKSQLGKLKCYETVHFLSSHSNVSLNVLKALNGLSTEYLVDQPVLQPTRGYQLRSEPKYCVIQRTGLARGRYSALAWLDIIYVSCVLHPSLVTIACTPSSHLVSKAKKNLRTNRYLPSRNKNEDYLNKTWVPING</sequence>
<keyword evidence="2" id="KW-1185">Reference proteome</keyword>
<accession>A0AAD9QGC7</accession>
<dbReference type="EMBL" id="JARQWQ010000035">
    <property type="protein sequence ID" value="KAK2560760.1"/>
    <property type="molecule type" value="Genomic_DNA"/>
</dbReference>
<name>A0AAD9QGC7_ACRCE</name>
<dbReference type="AlphaFoldDB" id="A0AAD9QGC7"/>
<evidence type="ECO:0000313" key="2">
    <source>
        <dbReference type="Proteomes" id="UP001249851"/>
    </source>
</evidence>
<gene>
    <name evidence="1" type="ORF">P5673_016546</name>
</gene>
<dbReference type="Proteomes" id="UP001249851">
    <property type="component" value="Unassembled WGS sequence"/>
</dbReference>
<organism evidence="1 2">
    <name type="scientific">Acropora cervicornis</name>
    <name type="common">Staghorn coral</name>
    <dbReference type="NCBI Taxonomy" id="6130"/>
    <lineage>
        <taxon>Eukaryota</taxon>
        <taxon>Metazoa</taxon>
        <taxon>Cnidaria</taxon>
        <taxon>Anthozoa</taxon>
        <taxon>Hexacorallia</taxon>
        <taxon>Scleractinia</taxon>
        <taxon>Astrocoeniina</taxon>
        <taxon>Acroporidae</taxon>
        <taxon>Acropora</taxon>
    </lineage>
</organism>